<sequence>MKTLNRIISHGLLCFFVALLFVPLYLALVAASHDGAAMMQAPLPMWPGSTLFHNMKVVLTQGLVATGGQPVWQMLLNSFAMAMLIAGGKIILALFSAFVLVYFQFPLKQLFFALIFATMMLPVEVRIVPTFQVVASFGWLNSFAGLSFPLMASATATFLFRQFFKTVPKELVDAATLDGAGPIRFFKDILLPLSKTQIAALFIILFVYGWNQYLWPLVITTDSSMATIVMGIRYLAGVADQIPQWHYIMTIALIALVPPCLVVLTMQRWFEKGLMH</sequence>
<feature type="transmembrane region" description="Helical" evidence="9">
    <location>
        <begin position="12"/>
        <end position="31"/>
    </location>
</feature>
<feature type="transmembrane region" description="Helical" evidence="9">
    <location>
        <begin position="247"/>
        <end position="270"/>
    </location>
</feature>
<dbReference type="CDD" id="cd06261">
    <property type="entry name" value="TM_PBP2"/>
    <property type="match status" value="1"/>
</dbReference>
<evidence type="ECO:0000256" key="9">
    <source>
        <dbReference type="RuleBase" id="RU363032"/>
    </source>
</evidence>
<dbReference type="PATRIC" id="fig|29422.6.peg.465"/>
<dbReference type="NCBIfam" id="NF008210">
    <property type="entry name" value="PRK10973.1"/>
    <property type="match status" value="1"/>
</dbReference>
<evidence type="ECO:0000256" key="5">
    <source>
        <dbReference type="ARBA" id="ARBA00022475"/>
    </source>
</evidence>
<dbReference type="PANTHER" id="PTHR43744">
    <property type="entry name" value="ABC TRANSPORTER PERMEASE PROTEIN MG189-RELATED-RELATED"/>
    <property type="match status" value="1"/>
</dbReference>
<reference evidence="12 13" key="1">
    <citation type="submission" date="2015-11" db="EMBL/GenBank/DDBJ databases">
        <title>Genomic analysis of 38 Legionella species identifies large and diverse effector repertoires.</title>
        <authorList>
            <person name="Burstein D."/>
            <person name="Amaro F."/>
            <person name="Zusman T."/>
            <person name="Lifshitz Z."/>
            <person name="Cohen O."/>
            <person name="Gilbert J.A."/>
            <person name="Pupko T."/>
            <person name="Shuman H.A."/>
            <person name="Segal G."/>
        </authorList>
    </citation>
    <scope>NUCLEOTIDE SEQUENCE [LARGE SCALE GENOMIC DNA]</scope>
    <source>
        <strain evidence="12 13">ATCC 43878</strain>
    </source>
</reference>
<comment type="function">
    <text evidence="10">Part of the ABC transporter complex UgpBAEC involved in sn-glycerol-3-phosphate (G3P) import. Probably responsible for the translocation of the substrate across the membrane.</text>
</comment>
<keyword evidence="4 9" id="KW-0813">Transport</keyword>
<dbReference type="PANTHER" id="PTHR43744:SF8">
    <property type="entry name" value="SN-GLYCEROL-3-PHOSPHATE TRANSPORT SYSTEM PERMEASE PROTEIN UGPE"/>
    <property type="match status" value="1"/>
</dbReference>
<dbReference type="GO" id="GO:0055085">
    <property type="term" value="P:transmembrane transport"/>
    <property type="evidence" value="ECO:0007669"/>
    <property type="project" value="InterPro"/>
</dbReference>
<protein>
    <recommendedName>
        <fullName evidence="3 10">sn-glycerol-3-phosphate transport system permease protein UgpE</fullName>
    </recommendedName>
</protein>
<keyword evidence="7 9" id="KW-1133">Transmembrane helix</keyword>
<organism evidence="12 13">
    <name type="scientific">Legionella brunensis</name>
    <dbReference type="NCBI Taxonomy" id="29422"/>
    <lineage>
        <taxon>Bacteria</taxon>
        <taxon>Pseudomonadati</taxon>
        <taxon>Pseudomonadota</taxon>
        <taxon>Gammaproteobacteria</taxon>
        <taxon>Legionellales</taxon>
        <taxon>Legionellaceae</taxon>
        <taxon>Legionella</taxon>
    </lineage>
</organism>
<evidence type="ECO:0000256" key="7">
    <source>
        <dbReference type="ARBA" id="ARBA00022989"/>
    </source>
</evidence>
<feature type="transmembrane region" description="Helical" evidence="9">
    <location>
        <begin position="79"/>
        <end position="103"/>
    </location>
</feature>
<keyword evidence="13" id="KW-1185">Reference proteome</keyword>
<name>A0A0W0ST25_9GAMM</name>
<dbReference type="AlphaFoldDB" id="A0A0W0ST25"/>
<keyword evidence="6 9" id="KW-0812">Transmembrane</keyword>
<evidence type="ECO:0000256" key="4">
    <source>
        <dbReference type="ARBA" id="ARBA00022448"/>
    </source>
</evidence>
<dbReference type="Pfam" id="PF00528">
    <property type="entry name" value="BPD_transp_1"/>
    <property type="match status" value="1"/>
</dbReference>
<evidence type="ECO:0000256" key="8">
    <source>
        <dbReference type="ARBA" id="ARBA00023136"/>
    </source>
</evidence>
<evidence type="ECO:0000256" key="6">
    <source>
        <dbReference type="ARBA" id="ARBA00022692"/>
    </source>
</evidence>
<keyword evidence="10" id="KW-0997">Cell inner membrane</keyword>
<feature type="domain" description="ABC transmembrane type-1" evidence="11">
    <location>
        <begin position="75"/>
        <end position="266"/>
    </location>
</feature>
<proteinExistence type="inferred from homology"/>
<dbReference type="EMBL" id="LNXV01000004">
    <property type="protein sequence ID" value="KTC86504.1"/>
    <property type="molecule type" value="Genomic_DNA"/>
</dbReference>
<accession>A0A0W0ST25</accession>
<keyword evidence="8 9" id="KW-0472">Membrane</keyword>
<evidence type="ECO:0000256" key="10">
    <source>
        <dbReference type="RuleBase" id="RU363056"/>
    </source>
</evidence>
<keyword evidence="5 10" id="KW-1003">Cell membrane</keyword>
<dbReference type="Proteomes" id="UP000054742">
    <property type="component" value="Unassembled WGS sequence"/>
</dbReference>
<gene>
    <name evidence="10 12" type="primary">ugpE</name>
    <name evidence="12" type="ORF">Lbru_0445</name>
</gene>
<feature type="transmembrane region" description="Helical" evidence="9">
    <location>
        <begin position="140"/>
        <end position="160"/>
    </location>
</feature>
<dbReference type="Gene3D" id="1.10.3720.10">
    <property type="entry name" value="MetI-like"/>
    <property type="match status" value="1"/>
</dbReference>
<dbReference type="PROSITE" id="PS50928">
    <property type="entry name" value="ABC_TM1"/>
    <property type="match status" value="1"/>
</dbReference>
<feature type="transmembrane region" description="Helical" evidence="9">
    <location>
        <begin position="110"/>
        <end position="128"/>
    </location>
</feature>
<comment type="caution">
    <text evidence="10">Lacks conserved residue(s) required for the propagation of feature annotation.</text>
</comment>
<comment type="similarity">
    <text evidence="9">Belongs to the binding-protein-dependent transport system permease family.</text>
</comment>
<comment type="caution">
    <text evidence="12">The sequence shown here is derived from an EMBL/GenBank/DDBJ whole genome shotgun (WGS) entry which is preliminary data.</text>
</comment>
<dbReference type="RefSeq" id="WP_058440552.1">
    <property type="nucleotide sequence ID" value="NZ_CAAAHU010000015.1"/>
</dbReference>
<dbReference type="GO" id="GO:0005886">
    <property type="term" value="C:plasma membrane"/>
    <property type="evidence" value="ECO:0007669"/>
    <property type="project" value="UniProtKB-SubCell"/>
</dbReference>
<comment type="subcellular location">
    <subcellularLocation>
        <location evidence="10">Cell inner membrane</location>
        <topology evidence="10">Multi-pass membrane protein</topology>
    </subcellularLocation>
    <subcellularLocation>
        <location evidence="1 9">Cell membrane</location>
        <topology evidence="1 9">Multi-pass membrane protein</topology>
    </subcellularLocation>
</comment>
<evidence type="ECO:0000256" key="3">
    <source>
        <dbReference type="ARBA" id="ARBA00020515"/>
    </source>
</evidence>
<dbReference type="OrthoDB" id="369039at2"/>
<dbReference type="STRING" id="29422.Lbru_0445"/>
<evidence type="ECO:0000313" key="12">
    <source>
        <dbReference type="EMBL" id="KTC86504.1"/>
    </source>
</evidence>
<evidence type="ECO:0000256" key="1">
    <source>
        <dbReference type="ARBA" id="ARBA00004651"/>
    </source>
</evidence>
<evidence type="ECO:0000313" key="13">
    <source>
        <dbReference type="Proteomes" id="UP000054742"/>
    </source>
</evidence>
<dbReference type="InterPro" id="IPR035906">
    <property type="entry name" value="MetI-like_sf"/>
</dbReference>
<comment type="subunit">
    <text evidence="2 10">The complex is composed of two ATP-binding proteins (UgpC), two transmembrane proteins (UgpA and UgpE) and a solute-binding protein (UgpB).</text>
</comment>
<dbReference type="SUPFAM" id="SSF161098">
    <property type="entry name" value="MetI-like"/>
    <property type="match status" value="1"/>
</dbReference>
<evidence type="ECO:0000259" key="11">
    <source>
        <dbReference type="PROSITE" id="PS50928"/>
    </source>
</evidence>
<dbReference type="InterPro" id="IPR000515">
    <property type="entry name" value="MetI-like"/>
</dbReference>
<evidence type="ECO:0000256" key="2">
    <source>
        <dbReference type="ARBA" id="ARBA00011557"/>
    </source>
</evidence>